<comment type="caution">
    <text evidence="3">The sequence shown here is derived from an EMBL/GenBank/DDBJ whole genome shotgun (WGS) entry which is preliminary data.</text>
</comment>
<dbReference type="GO" id="GO:0008441">
    <property type="term" value="F:3'(2'),5'-bisphosphate nucleotidase activity"/>
    <property type="evidence" value="ECO:0007669"/>
    <property type="project" value="UniProtKB-EC"/>
</dbReference>
<evidence type="ECO:0000256" key="2">
    <source>
        <dbReference type="ARBA" id="ARBA00013106"/>
    </source>
</evidence>
<dbReference type="SUPFAM" id="SSF56655">
    <property type="entry name" value="Carbohydrate phosphatase"/>
    <property type="match status" value="1"/>
</dbReference>
<dbReference type="EC" id="3.1.3.25" evidence="2"/>
<reference evidence="3 4" key="1">
    <citation type="submission" date="2023-07" db="EMBL/GenBank/DDBJ databases">
        <title>Sequencing the genomes of 1000 actinobacteria strains.</title>
        <authorList>
            <person name="Klenk H.-P."/>
        </authorList>
    </citation>
    <scope>NUCLEOTIDE SEQUENCE [LARGE SCALE GENOMIC DNA]</scope>
    <source>
        <strain evidence="3 4">DSM 43749</strain>
    </source>
</reference>
<dbReference type="RefSeq" id="WP_310305134.1">
    <property type="nucleotide sequence ID" value="NZ_BAAAXB010000001.1"/>
</dbReference>
<dbReference type="InterPro" id="IPR000760">
    <property type="entry name" value="Inositol_monophosphatase-like"/>
</dbReference>
<sequence length="249" mass="26103">MDDHTLARRLADAARDLLLRLRTDRTDLHGADLGREGDRLAHEQLVAALAHHRPDDAVLSEEGGPVPTDRRTGRLWIVDPLDGTREYCDRSRGDWAVHVALADGGTLVAGAVALASGHTHATDAPTPLPPPARRARPRVVVSRSHRPALVDALADVLDVDLVPLGSAGIKTAAVCTGDADAYVHAGGQYEWDSAAPVAVAAAAGAHTSRIDGSPLVYATPGSSIPDLLVCRPELASTLLTALATARTRP</sequence>
<dbReference type="InterPro" id="IPR020550">
    <property type="entry name" value="Inositol_monophosphatase_CS"/>
</dbReference>
<proteinExistence type="predicted"/>
<dbReference type="PANTHER" id="PTHR43028">
    <property type="entry name" value="3'(2'),5'-BISPHOSPHATE NUCLEOTIDASE 1"/>
    <property type="match status" value="1"/>
</dbReference>
<keyword evidence="4" id="KW-1185">Reference proteome</keyword>
<comment type="catalytic activity">
    <reaction evidence="1">
        <text>a myo-inositol phosphate + H2O = myo-inositol + phosphate</text>
        <dbReference type="Rhea" id="RHEA:24056"/>
        <dbReference type="ChEBI" id="CHEBI:15377"/>
        <dbReference type="ChEBI" id="CHEBI:17268"/>
        <dbReference type="ChEBI" id="CHEBI:43474"/>
        <dbReference type="ChEBI" id="CHEBI:84139"/>
        <dbReference type="EC" id="3.1.3.25"/>
    </reaction>
</comment>
<dbReference type="PRINTS" id="PR00377">
    <property type="entry name" value="IMPHPHTASES"/>
</dbReference>
<evidence type="ECO:0000256" key="1">
    <source>
        <dbReference type="ARBA" id="ARBA00001033"/>
    </source>
</evidence>
<dbReference type="PANTHER" id="PTHR43028:SF5">
    <property type="entry name" value="3'(2'),5'-BISPHOSPHATE NUCLEOTIDASE 1"/>
    <property type="match status" value="1"/>
</dbReference>
<dbReference type="EMBL" id="JAVDSG010000001">
    <property type="protein sequence ID" value="MDR6592987.1"/>
    <property type="molecule type" value="Genomic_DNA"/>
</dbReference>
<organism evidence="3 4">
    <name type="scientific">Saccharothrix longispora</name>
    <dbReference type="NCBI Taxonomy" id="33920"/>
    <lineage>
        <taxon>Bacteria</taxon>
        <taxon>Bacillati</taxon>
        <taxon>Actinomycetota</taxon>
        <taxon>Actinomycetes</taxon>
        <taxon>Pseudonocardiales</taxon>
        <taxon>Pseudonocardiaceae</taxon>
        <taxon>Saccharothrix</taxon>
    </lineage>
</organism>
<protein>
    <recommendedName>
        <fullName evidence="2">inositol-phosphate phosphatase</fullName>
        <ecNumber evidence="2">3.1.3.25</ecNumber>
    </recommendedName>
</protein>
<dbReference type="PROSITE" id="PS00630">
    <property type="entry name" value="IMP_2"/>
    <property type="match status" value="1"/>
</dbReference>
<accession>A0ABU1PQR0</accession>
<dbReference type="Pfam" id="PF00459">
    <property type="entry name" value="Inositol_P"/>
    <property type="match status" value="2"/>
</dbReference>
<dbReference type="Proteomes" id="UP001268819">
    <property type="component" value="Unassembled WGS sequence"/>
</dbReference>
<keyword evidence="3" id="KW-0378">Hydrolase</keyword>
<name>A0ABU1PQR0_9PSEU</name>
<evidence type="ECO:0000313" key="3">
    <source>
        <dbReference type="EMBL" id="MDR6592987.1"/>
    </source>
</evidence>
<gene>
    <name evidence="3" type="ORF">J2S66_001371</name>
</gene>
<dbReference type="InterPro" id="IPR050725">
    <property type="entry name" value="CysQ/Inositol_MonoPase"/>
</dbReference>
<dbReference type="Gene3D" id="3.30.540.10">
    <property type="entry name" value="Fructose-1,6-Bisphosphatase, subunit A, domain 1"/>
    <property type="match status" value="1"/>
</dbReference>
<dbReference type="Gene3D" id="3.40.190.80">
    <property type="match status" value="1"/>
</dbReference>
<evidence type="ECO:0000313" key="4">
    <source>
        <dbReference type="Proteomes" id="UP001268819"/>
    </source>
</evidence>